<name>A0AA47NQ90_MERPO</name>
<evidence type="ECO:0000259" key="1">
    <source>
        <dbReference type="Pfam" id="PF24764"/>
    </source>
</evidence>
<dbReference type="Gene3D" id="3.30.420.10">
    <property type="entry name" value="Ribonuclease H-like superfamily/Ribonuclease H"/>
    <property type="match status" value="1"/>
</dbReference>
<protein>
    <recommendedName>
        <fullName evidence="1">Integrase core domain-containing protein</fullName>
    </recommendedName>
</protein>
<keyword evidence="3" id="KW-1185">Reference proteome</keyword>
<evidence type="ECO:0000313" key="3">
    <source>
        <dbReference type="Proteomes" id="UP001174136"/>
    </source>
</evidence>
<dbReference type="InterPro" id="IPR036397">
    <property type="entry name" value="RNaseH_sf"/>
</dbReference>
<dbReference type="Pfam" id="PF24764">
    <property type="entry name" value="rva_4"/>
    <property type="match status" value="1"/>
</dbReference>
<accession>A0AA47NQ90</accession>
<comment type="caution">
    <text evidence="2">The sequence shown here is derived from an EMBL/GenBank/DDBJ whole genome shotgun (WGS) entry which is preliminary data.</text>
</comment>
<dbReference type="PANTHER" id="PTHR46791">
    <property type="entry name" value="EXPRESSED PROTEIN"/>
    <property type="match status" value="1"/>
</dbReference>
<dbReference type="InterPro" id="IPR058913">
    <property type="entry name" value="Integrase_dom_put"/>
</dbReference>
<dbReference type="Proteomes" id="UP001174136">
    <property type="component" value="Unassembled WGS sequence"/>
</dbReference>
<reference evidence="2" key="1">
    <citation type="journal article" date="2023" name="Front. Mar. Sci.">
        <title>A new Merluccius polli reference genome to investigate the effects of global change in West African waters.</title>
        <authorList>
            <person name="Mateo J.L."/>
            <person name="Blanco-Fernandez C."/>
            <person name="Garcia-Vazquez E."/>
            <person name="Machado-Schiaffino G."/>
        </authorList>
    </citation>
    <scope>NUCLEOTIDE SEQUENCE</scope>
    <source>
        <strain evidence="2">C29</strain>
        <tissue evidence="2">Fin</tissue>
    </source>
</reference>
<dbReference type="GO" id="GO:0003676">
    <property type="term" value="F:nucleic acid binding"/>
    <property type="evidence" value="ECO:0007669"/>
    <property type="project" value="InterPro"/>
</dbReference>
<dbReference type="PANTHER" id="PTHR46791:SF13">
    <property type="entry name" value="CLR5 DOMAIN-CONTAINING PROTEIN"/>
    <property type="match status" value="1"/>
</dbReference>
<evidence type="ECO:0000313" key="2">
    <source>
        <dbReference type="EMBL" id="KAK0134211.1"/>
    </source>
</evidence>
<dbReference type="AlphaFoldDB" id="A0AA47NQ90"/>
<dbReference type="EMBL" id="JAOPHQ010005725">
    <property type="protein sequence ID" value="KAK0134211.1"/>
    <property type="molecule type" value="Genomic_DNA"/>
</dbReference>
<feature type="domain" description="Integrase core" evidence="1">
    <location>
        <begin position="112"/>
        <end position="226"/>
    </location>
</feature>
<proteinExistence type="predicted"/>
<organism evidence="2 3">
    <name type="scientific">Merluccius polli</name>
    <name type="common">Benguela hake</name>
    <name type="synonym">Merluccius cadenati</name>
    <dbReference type="NCBI Taxonomy" id="89951"/>
    <lineage>
        <taxon>Eukaryota</taxon>
        <taxon>Metazoa</taxon>
        <taxon>Chordata</taxon>
        <taxon>Craniata</taxon>
        <taxon>Vertebrata</taxon>
        <taxon>Euteleostomi</taxon>
        <taxon>Actinopterygii</taxon>
        <taxon>Neopterygii</taxon>
        <taxon>Teleostei</taxon>
        <taxon>Neoteleostei</taxon>
        <taxon>Acanthomorphata</taxon>
        <taxon>Zeiogadaria</taxon>
        <taxon>Gadariae</taxon>
        <taxon>Gadiformes</taxon>
        <taxon>Gadoidei</taxon>
        <taxon>Merlucciidae</taxon>
        <taxon>Merluccius</taxon>
    </lineage>
</organism>
<gene>
    <name evidence="2" type="ORF">N1851_030223</name>
</gene>
<sequence>MVHTALTYGTSALATFTENVCAYIHESDAIKKNHCRLPVKHRLNRRQYADLGEVIDFIMQQLEGPGRLHGYRWMYSKCLENGICAKKEDVRLILAALDPHSSDMRRSRRLIRRPNYIWHADSYDKLKPYGICINGCIDGFSRKIIWLKAAHTSSNPRVIGGYFLEAVEQFGGCPRIVRTDLGTENVVVRDIQTYLRHSDADSRSGEQSYIAGASTTNQRIESWWGMLRKEGME</sequence>